<evidence type="ECO:0000256" key="1">
    <source>
        <dbReference type="HAMAP-Rule" id="MF_00652"/>
    </source>
</evidence>
<organism evidence="3 4">
    <name type="scientific">Gordonibacter massiliensis</name>
    <name type="common">ex Traore et al. 2017</name>
    <dbReference type="NCBI Taxonomy" id="1841863"/>
    <lineage>
        <taxon>Bacteria</taxon>
        <taxon>Bacillati</taxon>
        <taxon>Actinomycetota</taxon>
        <taxon>Coriobacteriia</taxon>
        <taxon>Eggerthellales</taxon>
        <taxon>Eggerthellaceae</taxon>
        <taxon>Gordonibacter</taxon>
    </lineage>
</organism>
<dbReference type="PANTHER" id="PTHR30283:SF4">
    <property type="entry name" value="PEROXIDE STRESS RESISTANCE PROTEIN YAAA"/>
    <property type="match status" value="1"/>
</dbReference>
<evidence type="ECO:0000313" key="4">
    <source>
        <dbReference type="Proteomes" id="UP000587396"/>
    </source>
</evidence>
<dbReference type="InterPro" id="IPR005583">
    <property type="entry name" value="YaaA"/>
</dbReference>
<accession>A0A842JBJ4</accession>
<dbReference type="EMBL" id="JACMSE010000001">
    <property type="protein sequence ID" value="MBC2888206.1"/>
    <property type="molecule type" value="Genomic_DNA"/>
</dbReference>
<gene>
    <name evidence="3" type="ORF">H7313_02420</name>
</gene>
<comment type="similarity">
    <text evidence="1">Belongs to the UPF0246 family.</text>
</comment>
<comment type="caution">
    <text evidence="3">The sequence shown here is derived from an EMBL/GenBank/DDBJ whole genome shotgun (WGS) entry which is preliminary data.</text>
</comment>
<sequence length="276" mass="30501">MRFIVSPAKKMNVVDDAFAWRDLPTFLDRTELLLGALRALSYDEAKALWRCSDALAELNFERVRTMDLRAGALTPAVLAYEGIQYQHLASQVMDEAQLAYVQEHLRILSGFYGVLRPFDGVVPYRLEMQAKLPVGGARDLYAFWGDRLYRSLAAETDVIVNLASVEYAKAVVPHAQASAAPDTAAPAAPARVVDSEGRPSSGLPPRVVTCLFGTVDERGHLVQRSTAAKAARGSMVRWCAENDVRRIDDLRAFDVFGYAFDEARSANDCLVFVQGR</sequence>
<dbReference type="RefSeq" id="WP_185904176.1">
    <property type="nucleotide sequence ID" value="NZ_JACMSE010000001.1"/>
</dbReference>
<dbReference type="GO" id="GO:0005829">
    <property type="term" value="C:cytosol"/>
    <property type="evidence" value="ECO:0007669"/>
    <property type="project" value="TreeGrafter"/>
</dbReference>
<evidence type="ECO:0000256" key="2">
    <source>
        <dbReference type="SAM" id="MobiDB-lite"/>
    </source>
</evidence>
<dbReference type="HAMAP" id="MF_00652">
    <property type="entry name" value="UPF0246"/>
    <property type="match status" value="1"/>
</dbReference>
<dbReference type="Pfam" id="PF03883">
    <property type="entry name" value="H2O2_YaaD"/>
    <property type="match status" value="2"/>
</dbReference>
<dbReference type="AlphaFoldDB" id="A0A842JBJ4"/>
<keyword evidence="4" id="KW-1185">Reference proteome</keyword>
<dbReference type="PANTHER" id="PTHR30283">
    <property type="entry name" value="PEROXIDE STRESS RESPONSE PROTEIN YAAA"/>
    <property type="match status" value="1"/>
</dbReference>
<dbReference type="GO" id="GO:0033194">
    <property type="term" value="P:response to hydroperoxide"/>
    <property type="evidence" value="ECO:0007669"/>
    <property type="project" value="TreeGrafter"/>
</dbReference>
<reference evidence="3 4" key="1">
    <citation type="submission" date="2020-08" db="EMBL/GenBank/DDBJ databases">
        <authorList>
            <person name="Liu C."/>
            <person name="Sun Q."/>
        </authorList>
    </citation>
    <scope>NUCLEOTIDE SEQUENCE [LARGE SCALE GENOMIC DNA]</scope>
    <source>
        <strain evidence="3 4">N22</strain>
    </source>
</reference>
<proteinExistence type="inferred from homology"/>
<protein>
    <recommendedName>
        <fullName evidence="1">UPF0246 protein H7313_02420</fullName>
    </recommendedName>
</protein>
<dbReference type="Proteomes" id="UP000587396">
    <property type="component" value="Unassembled WGS sequence"/>
</dbReference>
<name>A0A842JBJ4_9ACTN</name>
<evidence type="ECO:0000313" key="3">
    <source>
        <dbReference type="EMBL" id="MBC2888206.1"/>
    </source>
</evidence>
<feature type="region of interest" description="Disordered" evidence="2">
    <location>
        <begin position="182"/>
        <end position="201"/>
    </location>
</feature>